<organism evidence="1 2">
    <name type="scientific">Saccharibacillus sacchari</name>
    <dbReference type="NCBI Taxonomy" id="456493"/>
    <lineage>
        <taxon>Bacteria</taxon>
        <taxon>Bacillati</taxon>
        <taxon>Bacillota</taxon>
        <taxon>Bacilli</taxon>
        <taxon>Bacillales</taxon>
        <taxon>Paenibacillaceae</taxon>
        <taxon>Saccharibacillus</taxon>
    </lineage>
</organism>
<evidence type="ECO:0000313" key="2">
    <source>
        <dbReference type="Proteomes" id="UP001380953"/>
    </source>
</evidence>
<accession>A0ACC6P8I3</accession>
<comment type="caution">
    <text evidence="1">The sequence shown here is derived from an EMBL/GenBank/DDBJ whole genome shotgun (WGS) entry which is preliminary data.</text>
</comment>
<name>A0ACC6P8I3_9BACL</name>
<protein>
    <submittedName>
        <fullName evidence="1">Uncharacterized protein</fullName>
    </submittedName>
</protein>
<reference evidence="1" key="1">
    <citation type="submission" date="2024-03" db="EMBL/GenBank/DDBJ databases">
        <title>Whole genome sequecning of epiphytes from Marcgravia umbellata leaves.</title>
        <authorList>
            <person name="Kumar G."/>
            <person name="Savka M.A."/>
        </authorList>
    </citation>
    <scope>NUCLEOTIDE SEQUENCE</scope>
    <source>
        <strain evidence="1">RIT_BL5</strain>
    </source>
</reference>
<dbReference type="Proteomes" id="UP001380953">
    <property type="component" value="Unassembled WGS sequence"/>
</dbReference>
<keyword evidence="2" id="KW-1185">Reference proteome</keyword>
<gene>
    <name evidence="1" type="ORF">WKI47_04830</name>
</gene>
<evidence type="ECO:0000313" key="1">
    <source>
        <dbReference type="EMBL" id="MEJ8303238.1"/>
    </source>
</evidence>
<dbReference type="EMBL" id="JBBKAR010000016">
    <property type="protein sequence ID" value="MEJ8303238.1"/>
    <property type="molecule type" value="Genomic_DNA"/>
</dbReference>
<proteinExistence type="predicted"/>
<sequence>MTDILGTYKKRIALFKKLYRYDNGTYDGQRGVTVYDDQILSADEYAFMNELKWKANDISELKHDELIPAIAGLMKNERITPDRLIGEFVAAASGRYRRGVNGLTSLRFADLAPEHGYRPARKLSSCGICGFSELDARTCSNLSDIRESLWIGHHWSSPLGIYADLSERMELPEIYPTQEDAAALKLLLEAVDRADAEETPGKLEKRLSAEKVVKGNSGTRRALLDALAQVGVLPNLALPIVTDRWIEHETMVEAGMNLDTTQGRSDLDMPYAGWRGHLGVDWDAAKKWFGSYL</sequence>